<dbReference type="AlphaFoldDB" id="A0AAQ3NN65"/>
<proteinExistence type="predicted"/>
<keyword evidence="2" id="KW-1185">Reference proteome</keyword>
<dbReference type="EMBL" id="CP144696">
    <property type="protein sequence ID" value="WVZ11946.1"/>
    <property type="molecule type" value="Genomic_DNA"/>
</dbReference>
<organism evidence="1 2">
    <name type="scientific">Vigna mungo</name>
    <name type="common">Black gram</name>
    <name type="synonym">Phaseolus mungo</name>
    <dbReference type="NCBI Taxonomy" id="3915"/>
    <lineage>
        <taxon>Eukaryota</taxon>
        <taxon>Viridiplantae</taxon>
        <taxon>Streptophyta</taxon>
        <taxon>Embryophyta</taxon>
        <taxon>Tracheophyta</taxon>
        <taxon>Spermatophyta</taxon>
        <taxon>Magnoliopsida</taxon>
        <taxon>eudicotyledons</taxon>
        <taxon>Gunneridae</taxon>
        <taxon>Pentapetalae</taxon>
        <taxon>rosids</taxon>
        <taxon>fabids</taxon>
        <taxon>Fabales</taxon>
        <taxon>Fabaceae</taxon>
        <taxon>Papilionoideae</taxon>
        <taxon>50 kb inversion clade</taxon>
        <taxon>NPAAA clade</taxon>
        <taxon>indigoferoid/millettioid clade</taxon>
        <taxon>Phaseoleae</taxon>
        <taxon>Vigna</taxon>
    </lineage>
</organism>
<reference evidence="1 2" key="1">
    <citation type="journal article" date="2023" name="Life. Sci Alliance">
        <title>Evolutionary insights into 3D genome organization and epigenetic landscape of Vigna mungo.</title>
        <authorList>
            <person name="Junaid A."/>
            <person name="Singh B."/>
            <person name="Bhatia S."/>
        </authorList>
    </citation>
    <scope>NUCLEOTIDE SEQUENCE [LARGE SCALE GENOMIC DNA]</scope>
    <source>
        <strain evidence="1">Urdbean</strain>
    </source>
</reference>
<gene>
    <name evidence="1" type="ORF">V8G54_016476</name>
</gene>
<sequence length="104" mass="11970">MYFIFVLNESLTVNGTAVKIWRTTKFEFDGAAVRYAVDAGRYAIGLECMTSVLSALPIAITNRRWIYVCVRVLCLVVCKRKRRSVMELVSLRNLCLFVKFVLLR</sequence>
<evidence type="ECO:0000313" key="2">
    <source>
        <dbReference type="Proteomes" id="UP001374535"/>
    </source>
</evidence>
<protein>
    <submittedName>
        <fullName evidence="1">Uncharacterized protein</fullName>
    </submittedName>
</protein>
<accession>A0AAQ3NN65</accession>
<name>A0AAQ3NN65_VIGMU</name>
<evidence type="ECO:0000313" key="1">
    <source>
        <dbReference type="EMBL" id="WVZ11946.1"/>
    </source>
</evidence>
<dbReference type="Proteomes" id="UP001374535">
    <property type="component" value="Chromosome 5"/>
</dbReference>